<dbReference type="SMART" id="SM00331">
    <property type="entry name" value="PP2C_SIG"/>
    <property type="match status" value="1"/>
</dbReference>
<dbReference type="RefSeq" id="WP_188574074.1">
    <property type="nucleotide sequence ID" value="NZ_BMDZ01000001.1"/>
</dbReference>
<feature type="transmembrane region" description="Helical" evidence="4">
    <location>
        <begin position="166"/>
        <end position="192"/>
    </location>
</feature>
<dbReference type="Pfam" id="PF00672">
    <property type="entry name" value="HAMP"/>
    <property type="match status" value="1"/>
</dbReference>
<dbReference type="InterPro" id="IPR052016">
    <property type="entry name" value="Bact_Sigma-Reg"/>
</dbReference>
<evidence type="ECO:0000259" key="5">
    <source>
        <dbReference type="PROSITE" id="PS50885"/>
    </source>
</evidence>
<dbReference type="PROSITE" id="PS50885">
    <property type="entry name" value="HAMP"/>
    <property type="match status" value="1"/>
</dbReference>
<feature type="region of interest" description="Disordered" evidence="3">
    <location>
        <begin position="1"/>
        <end position="27"/>
    </location>
</feature>
<proteinExistence type="predicted"/>
<evidence type="ECO:0000313" key="6">
    <source>
        <dbReference type="EMBL" id="GGB24227.1"/>
    </source>
</evidence>
<dbReference type="Gene3D" id="3.60.40.10">
    <property type="entry name" value="PPM-type phosphatase domain"/>
    <property type="match status" value="1"/>
</dbReference>
<comment type="caution">
    <text evidence="6">The sequence shown here is derived from an EMBL/GenBank/DDBJ whole genome shotgun (WGS) entry which is preliminary data.</text>
</comment>
<dbReference type="InterPro" id="IPR036457">
    <property type="entry name" value="PPM-type-like_dom_sf"/>
</dbReference>
<dbReference type="InterPro" id="IPR003660">
    <property type="entry name" value="HAMP_dom"/>
</dbReference>
<keyword evidence="7" id="KW-1185">Reference proteome</keyword>
<keyword evidence="4" id="KW-0812">Transmembrane</keyword>
<evidence type="ECO:0000256" key="3">
    <source>
        <dbReference type="SAM" id="MobiDB-lite"/>
    </source>
</evidence>
<dbReference type="SMART" id="SM00304">
    <property type="entry name" value="HAMP"/>
    <property type="match status" value="1"/>
</dbReference>
<reference evidence="7" key="1">
    <citation type="journal article" date="2019" name="Int. J. Syst. Evol. Microbiol.">
        <title>The Global Catalogue of Microorganisms (GCM) 10K type strain sequencing project: providing services to taxonomists for standard genome sequencing and annotation.</title>
        <authorList>
            <consortium name="The Broad Institute Genomics Platform"/>
            <consortium name="The Broad Institute Genome Sequencing Center for Infectious Disease"/>
            <person name="Wu L."/>
            <person name="Ma J."/>
        </authorList>
    </citation>
    <scope>NUCLEOTIDE SEQUENCE [LARGE SCALE GENOMIC DNA]</scope>
    <source>
        <strain evidence="7">CGMCC 1.10188</strain>
    </source>
</reference>
<evidence type="ECO:0000256" key="1">
    <source>
        <dbReference type="ARBA" id="ARBA00022801"/>
    </source>
</evidence>
<dbReference type="PANTHER" id="PTHR43156:SF9">
    <property type="entry name" value="HAMP DOMAIN-CONTAINING PROTEIN"/>
    <property type="match status" value="1"/>
</dbReference>
<accession>A0ABQ1I8Y6</accession>
<dbReference type="CDD" id="cd06225">
    <property type="entry name" value="HAMP"/>
    <property type="match status" value="1"/>
</dbReference>
<name>A0ABQ1I8Y6_9PROT</name>
<feature type="domain" description="HAMP" evidence="5">
    <location>
        <begin position="194"/>
        <end position="245"/>
    </location>
</feature>
<feature type="transmembrane region" description="Helical" evidence="4">
    <location>
        <begin position="40"/>
        <end position="60"/>
    </location>
</feature>
<dbReference type="PANTHER" id="PTHR43156">
    <property type="entry name" value="STAGE II SPORULATION PROTEIN E-RELATED"/>
    <property type="match status" value="1"/>
</dbReference>
<dbReference type="Proteomes" id="UP000603352">
    <property type="component" value="Unassembled WGS sequence"/>
</dbReference>
<dbReference type="Gene3D" id="6.10.340.10">
    <property type="match status" value="1"/>
</dbReference>
<evidence type="ECO:0000313" key="7">
    <source>
        <dbReference type="Proteomes" id="UP000603352"/>
    </source>
</evidence>
<keyword evidence="4" id="KW-0472">Membrane</keyword>
<dbReference type="Pfam" id="PF07228">
    <property type="entry name" value="SpoIIE"/>
    <property type="match status" value="1"/>
</dbReference>
<keyword evidence="1" id="KW-0378">Hydrolase</keyword>
<dbReference type="InterPro" id="IPR001932">
    <property type="entry name" value="PPM-type_phosphatase-like_dom"/>
</dbReference>
<gene>
    <name evidence="6" type="ORF">GCM10011505_01900</name>
</gene>
<protein>
    <recommendedName>
        <fullName evidence="5">HAMP domain-containing protein</fullName>
    </recommendedName>
</protein>
<dbReference type="SUPFAM" id="SSF81606">
    <property type="entry name" value="PP2C-like"/>
    <property type="match status" value="1"/>
</dbReference>
<evidence type="ECO:0000256" key="4">
    <source>
        <dbReference type="SAM" id="Phobius"/>
    </source>
</evidence>
<keyword evidence="4" id="KW-1133">Transmembrane helix</keyword>
<dbReference type="EMBL" id="BMDZ01000001">
    <property type="protein sequence ID" value="GGB24227.1"/>
    <property type="molecule type" value="Genomic_DNA"/>
</dbReference>
<keyword evidence="2" id="KW-0175">Coiled coil</keyword>
<sequence length="554" mass="60330">MQPVERRNVAAPAAPVPSGGDTANGGRPARSLAGKLFRRTLPVVVLVLLLIQGGIAWITWTDQRNALTHRAQIMAELTARAIATPIWYLDRTVFEPQVQALATDDGFRYARVFDELGKVLFQTGDAAALNATDTIVVSRDIVEPKADLKVGRIELVIGTEELNRTAALLAMTALLAVLVLAAALSITVQIVMRRLVVKPLARMLAAMRQVERKSWVQLDDVGDDELGQAGAAFNRMVDGLRSGDDAKRLLAALQRAQSDLVDKNQALEAANHQVMESIRYARRIQEGILPDATVLAPVMTEMAVLWEPLDLVGGDYCWMERRDGQALVLVADCTGHGVPGAFMTMVVASALRRILDRPIFPQPDVILTELDRIVRHRLRQEAPDPATGADDGRAPWDMSDDGLDAGVCIYDEATGLLYFAGAGLSLTVIGPDGVMSHTGVRRSLGYRTLPPPGSVPVHCHQVLPGERFYLWTDGVSDHVGGRPKRVFGRRRVAATLARLAHLSLEDQIQGLCADLDRYRGAEARRDDMTMVAFQPRLPDDVHSRAGTSPDAVTA</sequence>
<feature type="coiled-coil region" evidence="2">
    <location>
        <begin position="246"/>
        <end position="273"/>
    </location>
</feature>
<organism evidence="6 7">
    <name type="scientific">Tistrella bauzanensis</name>
    <dbReference type="NCBI Taxonomy" id="657419"/>
    <lineage>
        <taxon>Bacteria</taxon>
        <taxon>Pseudomonadati</taxon>
        <taxon>Pseudomonadota</taxon>
        <taxon>Alphaproteobacteria</taxon>
        <taxon>Geminicoccales</taxon>
        <taxon>Geminicoccaceae</taxon>
        <taxon>Tistrella</taxon>
    </lineage>
</organism>
<evidence type="ECO:0000256" key="2">
    <source>
        <dbReference type="SAM" id="Coils"/>
    </source>
</evidence>